<accession>A0A0W7WR41</accession>
<protein>
    <submittedName>
        <fullName evidence="1">Uncharacterized protein</fullName>
    </submittedName>
</protein>
<sequence>MHVDVMFDAKACRVSRIDVPLRLAEGCPIVLKAASESHASEVQEAYSNVSFLAGQVVLRVSDGTVHDQETSLNIAKIEIRARTIPRCDSACQRVRLLLCGPPLTSDGQLR</sequence>
<dbReference type="AlphaFoldDB" id="A0A0W7WR41"/>
<gene>
    <name evidence="1" type="ORF">AT728_37675</name>
</gene>
<proteinExistence type="predicted"/>
<reference evidence="1 2" key="1">
    <citation type="submission" date="2015-12" db="EMBL/GenBank/DDBJ databases">
        <title>Draft genome sequence of Streptomyces silvensis ATCC 53525, a producer of novel hormone antagonists.</title>
        <authorList>
            <person name="Johnston C.W."/>
            <person name="Li Y."/>
            <person name="Magarvey N.A."/>
        </authorList>
    </citation>
    <scope>NUCLEOTIDE SEQUENCE [LARGE SCALE GENOMIC DNA]</scope>
    <source>
        <strain evidence="1 2">ATCC 53525</strain>
    </source>
</reference>
<evidence type="ECO:0000313" key="2">
    <source>
        <dbReference type="Proteomes" id="UP000054804"/>
    </source>
</evidence>
<name>A0A0W7WR41_9ACTN</name>
<keyword evidence="2" id="KW-1185">Reference proteome</keyword>
<dbReference type="EMBL" id="LOCL01000083">
    <property type="protein sequence ID" value="KUF13066.1"/>
    <property type="molecule type" value="Genomic_DNA"/>
</dbReference>
<evidence type="ECO:0000313" key="1">
    <source>
        <dbReference type="EMBL" id="KUF13066.1"/>
    </source>
</evidence>
<comment type="caution">
    <text evidence="1">The sequence shown here is derived from an EMBL/GenBank/DDBJ whole genome shotgun (WGS) entry which is preliminary data.</text>
</comment>
<organism evidence="1 2">
    <name type="scientific">Streptomyces silvensis</name>
    <dbReference type="NCBI Taxonomy" id="1765722"/>
    <lineage>
        <taxon>Bacteria</taxon>
        <taxon>Bacillati</taxon>
        <taxon>Actinomycetota</taxon>
        <taxon>Actinomycetes</taxon>
        <taxon>Kitasatosporales</taxon>
        <taxon>Streptomycetaceae</taxon>
        <taxon>Streptomyces</taxon>
    </lineage>
</organism>
<dbReference type="Proteomes" id="UP000054804">
    <property type="component" value="Unassembled WGS sequence"/>
</dbReference>